<dbReference type="Pfam" id="PF13374">
    <property type="entry name" value="TPR_10"/>
    <property type="match status" value="2"/>
</dbReference>
<dbReference type="PANTHER" id="PTHR46082:SF6">
    <property type="entry name" value="AAA+ ATPASE DOMAIN-CONTAINING PROTEIN-RELATED"/>
    <property type="match status" value="1"/>
</dbReference>
<keyword evidence="3" id="KW-1185">Reference proteome</keyword>
<dbReference type="InterPro" id="IPR002182">
    <property type="entry name" value="NB-ARC"/>
</dbReference>
<dbReference type="SUPFAM" id="SSF52540">
    <property type="entry name" value="P-loop containing nucleoside triphosphate hydrolases"/>
    <property type="match status" value="1"/>
</dbReference>
<dbReference type="InterPro" id="IPR027417">
    <property type="entry name" value="P-loop_NTPase"/>
</dbReference>
<proteinExistence type="predicted"/>
<dbReference type="Proteomes" id="UP001212326">
    <property type="component" value="Chromosome"/>
</dbReference>
<evidence type="ECO:0000259" key="1">
    <source>
        <dbReference type="Pfam" id="PF00931"/>
    </source>
</evidence>
<dbReference type="Pfam" id="PF00931">
    <property type="entry name" value="NB-ARC"/>
    <property type="match status" value="1"/>
</dbReference>
<organism evidence="2 3">
    <name type="scientific">Streptomyces camelliae</name>
    <dbReference type="NCBI Taxonomy" id="3004093"/>
    <lineage>
        <taxon>Bacteria</taxon>
        <taxon>Bacillati</taxon>
        <taxon>Actinomycetota</taxon>
        <taxon>Actinomycetes</taxon>
        <taxon>Kitasatosporales</taxon>
        <taxon>Streptomycetaceae</taxon>
        <taxon>Streptomyces</taxon>
    </lineage>
</organism>
<dbReference type="RefSeq" id="WP_270080616.1">
    <property type="nucleotide sequence ID" value="NZ_CP115300.1"/>
</dbReference>
<dbReference type="Gene3D" id="3.40.50.300">
    <property type="entry name" value="P-loop containing nucleotide triphosphate hydrolases"/>
    <property type="match status" value="1"/>
</dbReference>
<evidence type="ECO:0000313" key="3">
    <source>
        <dbReference type="Proteomes" id="UP001212326"/>
    </source>
</evidence>
<dbReference type="SUPFAM" id="SSF48452">
    <property type="entry name" value="TPR-like"/>
    <property type="match status" value="3"/>
</dbReference>
<reference evidence="2 3" key="1">
    <citation type="submission" date="2022-12" db="EMBL/GenBank/DDBJ databases">
        <authorList>
            <person name="Mo P."/>
        </authorList>
    </citation>
    <scope>NUCLEOTIDE SEQUENCE [LARGE SCALE GENOMIC DNA]</scope>
    <source>
        <strain evidence="2 3">HUAS 2-6</strain>
    </source>
</reference>
<protein>
    <submittedName>
        <fullName evidence="2">Tetratricopeptide repeat protein</fullName>
    </submittedName>
</protein>
<gene>
    <name evidence="2" type="ORF">O1G22_07645</name>
</gene>
<name>A0ABY7NXA9_9ACTN</name>
<dbReference type="InterPro" id="IPR011990">
    <property type="entry name" value="TPR-like_helical_dom_sf"/>
</dbReference>
<sequence>MTDHPGAPQGGHVLRAVTDGHGRVYQAAGNQIILEYTVQQSEPPAPGTGLGWTSPESVRTPLVAPLSSPLRDRLDVREALLKAIGDPAAAPNGLHVVHGMPGSGKTALAQTVFDEAVAGQGVVGLWVNAADRSSFRSGMLAVAHDRGAAQAEVDAAREGRRPDADLVWHCLERSPEPWLLVLDNADDPSVFRHGAWLRSSSRGIVLITSRLRDAVEWRRAVRHPLDVLDLSYAVDVLRDLAVSAEDTAKLKLLAGRLGCHPLALSLAGAYLGRQLLEPVSVDEYLGRLDADPSLLDRGAAPGEQELRRLITGTWQISLDALTEQGIPEATTLLRLLSCFAAAPLPVGVLAPAGLDATALPHALPPLTGERANLALEQLTAHSLVSLIDASAGAERAAVRSVQAHPLLLETVASRIPVDQRAPLLESAAGLLRRLLSTDSDRYVDPHTLRLFTPHASALLGHAAAHHAEAATASALAVVRALRDQSYVRGDYATTRTLADEAARVTAGEDSAEALADRHERGRALAALGQFDEAVAVHRATLEAREGLLGRAHPDTLDSAHALGIALYGLGRWAEDERYMRRAAEGRVRVLGATHPDTIDSRGRLAEAIGQQRRWDEARRLAAENLAVSERALGDDHPHTLLSRIALAWVLAGVGAWEEAAVHTRVTLEGSARVLGVEHPRTLAARQRLADVLSRLGRWDEALEAAQTVRAVRQRILGPEHPHTLSVEIVLARILRGTGRSAAARESAARTLDVCVRVLGADHPDTLACRREVEQEDDES</sequence>
<dbReference type="Pfam" id="PF13424">
    <property type="entry name" value="TPR_12"/>
    <property type="match status" value="2"/>
</dbReference>
<dbReference type="Gene3D" id="1.25.40.10">
    <property type="entry name" value="Tetratricopeptide repeat domain"/>
    <property type="match status" value="2"/>
</dbReference>
<dbReference type="EMBL" id="CP115300">
    <property type="protein sequence ID" value="WBO62700.1"/>
    <property type="molecule type" value="Genomic_DNA"/>
</dbReference>
<evidence type="ECO:0000313" key="2">
    <source>
        <dbReference type="EMBL" id="WBO62700.1"/>
    </source>
</evidence>
<dbReference type="PANTHER" id="PTHR46082">
    <property type="entry name" value="ATP/GTP-BINDING PROTEIN-RELATED"/>
    <property type="match status" value="1"/>
</dbReference>
<dbReference type="InterPro" id="IPR053137">
    <property type="entry name" value="NLR-like"/>
</dbReference>
<accession>A0ABY7NXA9</accession>
<feature type="domain" description="NB-ARC" evidence="1">
    <location>
        <begin position="96"/>
        <end position="217"/>
    </location>
</feature>